<evidence type="ECO:0000256" key="9">
    <source>
        <dbReference type="ARBA" id="ARBA00023136"/>
    </source>
</evidence>
<keyword evidence="9 12" id="KW-0472">Membrane</keyword>
<dbReference type="GO" id="GO:0009922">
    <property type="term" value="F:fatty acid elongase activity"/>
    <property type="evidence" value="ECO:0007669"/>
    <property type="project" value="UniProtKB-EC"/>
</dbReference>
<feature type="transmembrane region" description="Helical" evidence="12">
    <location>
        <begin position="81"/>
        <end position="100"/>
    </location>
</feature>
<dbReference type="PANTHER" id="PTHR11157:SF134">
    <property type="entry name" value="ELONGATION OF FATTY ACIDS PROTEIN 1-RELATED"/>
    <property type="match status" value="1"/>
</dbReference>
<dbReference type="PANTHER" id="PTHR11157">
    <property type="entry name" value="FATTY ACID ACYL TRANSFERASE-RELATED"/>
    <property type="match status" value="1"/>
</dbReference>
<keyword evidence="15" id="KW-1185">Reference proteome</keyword>
<organism evidence="14 15">
    <name type="scientific">Bifiguratus adelaidae</name>
    <dbReference type="NCBI Taxonomy" id="1938954"/>
    <lineage>
        <taxon>Eukaryota</taxon>
        <taxon>Fungi</taxon>
        <taxon>Fungi incertae sedis</taxon>
        <taxon>Mucoromycota</taxon>
        <taxon>Mucoromycotina</taxon>
        <taxon>Endogonomycetes</taxon>
        <taxon>Endogonales</taxon>
        <taxon>Endogonales incertae sedis</taxon>
        <taxon>Bifiguratus</taxon>
    </lineage>
</organism>
<feature type="transmembrane region" description="Helical" evidence="12">
    <location>
        <begin position="51"/>
        <end position="69"/>
    </location>
</feature>
<comment type="catalytic activity">
    <reaction evidence="12">
        <text>an acyl-CoA + malonyl-CoA + H(+) = a 3-oxoacyl-CoA + CO2 + CoA</text>
        <dbReference type="Rhea" id="RHEA:50252"/>
        <dbReference type="ChEBI" id="CHEBI:15378"/>
        <dbReference type="ChEBI" id="CHEBI:16526"/>
        <dbReference type="ChEBI" id="CHEBI:57287"/>
        <dbReference type="ChEBI" id="CHEBI:57384"/>
        <dbReference type="ChEBI" id="CHEBI:58342"/>
        <dbReference type="ChEBI" id="CHEBI:90726"/>
    </reaction>
    <physiologicalReaction direction="left-to-right" evidence="12">
        <dbReference type="Rhea" id="RHEA:50253"/>
    </physiologicalReaction>
</comment>
<feature type="transmembrane region" description="Helical" evidence="12">
    <location>
        <begin position="218"/>
        <end position="236"/>
    </location>
</feature>
<evidence type="ECO:0000256" key="13">
    <source>
        <dbReference type="SAM" id="MobiDB-lite"/>
    </source>
</evidence>
<dbReference type="InterPro" id="IPR030457">
    <property type="entry name" value="ELO_CS"/>
</dbReference>
<name>A0A261XYY7_9FUNG</name>
<protein>
    <recommendedName>
        <fullName evidence="12">Elongation of fatty acids protein</fullName>
        <ecNumber evidence="12">2.3.1.-</ecNumber>
    </recommendedName>
</protein>
<dbReference type="EMBL" id="MVBO01000080">
    <property type="protein sequence ID" value="OZJ03552.1"/>
    <property type="molecule type" value="Genomic_DNA"/>
</dbReference>
<evidence type="ECO:0000256" key="10">
    <source>
        <dbReference type="ARBA" id="ARBA00023160"/>
    </source>
</evidence>
<proteinExistence type="inferred from homology"/>
<feature type="transmembrane region" description="Helical" evidence="12">
    <location>
        <begin position="256"/>
        <end position="275"/>
    </location>
</feature>
<sequence>MTSLTVPSLHRPFGIYLYDLFDKAYTFTTGHSPSTFAFVENVTPLSTNNEVILSCITYFIVIFGGRYIMQSQQPMKLQLLFQIHNVLLTLASGALLLLFLEQLSPIVLRHGLLYGICNPKAWTQKLELLYYLNYLVKYWELIDTVFLVLKKKKLEFLHYFHHSMTMVLCYTQLVGKTSVSWVPIVLNLTVHVAMYYYYFRTASGARIWWKKYLTTMQIVQFIIDLCIIYFCTYTYFAYTYGLSLPNCGDCAGTERAAIFGCAILSSYLLLFINFYHQTYKAKSNRSVKDAAKAEVEAINGETNGNGHTNGNGTPKKSKPKKI</sequence>
<dbReference type="GO" id="GO:0030148">
    <property type="term" value="P:sphingolipid biosynthetic process"/>
    <property type="evidence" value="ECO:0007669"/>
    <property type="project" value="TreeGrafter"/>
</dbReference>
<evidence type="ECO:0000256" key="11">
    <source>
        <dbReference type="ARBA" id="ARBA00047375"/>
    </source>
</evidence>
<comment type="caution">
    <text evidence="14">The sequence shown here is derived from an EMBL/GenBank/DDBJ whole genome shotgun (WGS) entry which is preliminary data.</text>
</comment>
<dbReference type="AlphaFoldDB" id="A0A261XYY7"/>
<gene>
    <name evidence="14" type="ORF">BZG36_04180</name>
</gene>
<evidence type="ECO:0000256" key="1">
    <source>
        <dbReference type="ARBA" id="ARBA00004141"/>
    </source>
</evidence>
<keyword evidence="8 12" id="KW-0443">Lipid metabolism</keyword>
<dbReference type="GO" id="GO:0034625">
    <property type="term" value="P:fatty acid elongation, monounsaturated fatty acid"/>
    <property type="evidence" value="ECO:0007669"/>
    <property type="project" value="TreeGrafter"/>
</dbReference>
<dbReference type="GO" id="GO:0005789">
    <property type="term" value="C:endoplasmic reticulum membrane"/>
    <property type="evidence" value="ECO:0007669"/>
    <property type="project" value="TreeGrafter"/>
</dbReference>
<keyword evidence="10 12" id="KW-0275">Fatty acid biosynthesis</keyword>
<comment type="subcellular location">
    <subcellularLocation>
        <location evidence="1">Membrane</location>
        <topology evidence="1">Multi-pass membrane protein</topology>
    </subcellularLocation>
</comment>
<dbReference type="GO" id="GO:0019367">
    <property type="term" value="P:fatty acid elongation, saturated fatty acid"/>
    <property type="evidence" value="ECO:0007669"/>
    <property type="project" value="TreeGrafter"/>
</dbReference>
<reference evidence="14 15" key="1">
    <citation type="journal article" date="2017" name="Mycologia">
        <title>Bifiguratus adelaidae, gen. et sp. nov., a new member of Mucoromycotina in endophytic and soil-dwelling habitats.</title>
        <authorList>
            <person name="Torres-Cruz T.J."/>
            <person name="Billingsley Tobias T.L."/>
            <person name="Almatruk M."/>
            <person name="Hesse C."/>
            <person name="Kuske C.R."/>
            <person name="Desiro A."/>
            <person name="Benucci G.M."/>
            <person name="Bonito G."/>
            <person name="Stajich J.E."/>
            <person name="Dunlap C."/>
            <person name="Arnold A.E."/>
            <person name="Porras-Alfaro A."/>
        </authorList>
    </citation>
    <scope>NUCLEOTIDE SEQUENCE [LARGE SCALE GENOMIC DNA]</scope>
    <source>
        <strain evidence="14 15">AZ0501</strain>
    </source>
</reference>
<dbReference type="Pfam" id="PF01151">
    <property type="entry name" value="ELO"/>
    <property type="match status" value="1"/>
</dbReference>
<evidence type="ECO:0000256" key="4">
    <source>
        <dbReference type="ARBA" id="ARBA00022679"/>
    </source>
</evidence>
<feature type="region of interest" description="Disordered" evidence="13">
    <location>
        <begin position="298"/>
        <end position="322"/>
    </location>
</feature>
<evidence type="ECO:0000256" key="2">
    <source>
        <dbReference type="ARBA" id="ARBA00007263"/>
    </source>
</evidence>
<keyword evidence="6 12" id="KW-0276">Fatty acid metabolism</keyword>
<dbReference type="PROSITE" id="PS01188">
    <property type="entry name" value="ELO"/>
    <property type="match status" value="1"/>
</dbReference>
<feature type="transmembrane region" description="Helical" evidence="12">
    <location>
        <begin position="179"/>
        <end position="198"/>
    </location>
</feature>
<feature type="compositionally biased region" description="Low complexity" evidence="13">
    <location>
        <begin position="299"/>
        <end position="313"/>
    </location>
</feature>
<evidence type="ECO:0000256" key="5">
    <source>
        <dbReference type="ARBA" id="ARBA00022692"/>
    </source>
</evidence>
<evidence type="ECO:0000313" key="14">
    <source>
        <dbReference type="EMBL" id="OZJ03552.1"/>
    </source>
</evidence>
<evidence type="ECO:0000256" key="6">
    <source>
        <dbReference type="ARBA" id="ARBA00022832"/>
    </source>
</evidence>
<dbReference type="GO" id="GO:0034626">
    <property type="term" value="P:fatty acid elongation, polyunsaturated fatty acid"/>
    <property type="evidence" value="ECO:0007669"/>
    <property type="project" value="TreeGrafter"/>
</dbReference>
<evidence type="ECO:0000256" key="3">
    <source>
        <dbReference type="ARBA" id="ARBA00022516"/>
    </source>
</evidence>
<dbReference type="EC" id="2.3.1.-" evidence="12"/>
<dbReference type="InterPro" id="IPR002076">
    <property type="entry name" value="ELO_fam"/>
</dbReference>
<keyword evidence="5 12" id="KW-0812">Transmembrane</keyword>
<comment type="catalytic activity">
    <reaction evidence="11">
        <text>a very-long-chain acyl-CoA + malonyl-CoA + H(+) = a very-long-chain 3-oxoacyl-CoA + CO2 + CoA</text>
        <dbReference type="Rhea" id="RHEA:32727"/>
        <dbReference type="ChEBI" id="CHEBI:15378"/>
        <dbReference type="ChEBI" id="CHEBI:16526"/>
        <dbReference type="ChEBI" id="CHEBI:57287"/>
        <dbReference type="ChEBI" id="CHEBI:57384"/>
        <dbReference type="ChEBI" id="CHEBI:90725"/>
        <dbReference type="ChEBI" id="CHEBI:90736"/>
        <dbReference type="EC" id="2.3.1.199"/>
    </reaction>
</comment>
<comment type="similarity">
    <text evidence="2 12">Belongs to the ELO family.</text>
</comment>
<keyword evidence="7 12" id="KW-1133">Transmembrane helix</keyword>
<dbReference type="Proteomes" id="UP000242875">
    <property type="component" value="Unassembled WGS sequence"/>
</dbReference>
<keyword evidence="3 12" id="KW-0444">Lipid biosynthesis</keyword>
<evidence type="ECO:0000313" key="15">
    <source>
        <dbReference type="Proteomes" id="UP000242875"/>
    </source>
</evidence>
<accession>A0A261XYY7</accession>
<dbReference type="GO" id="GO:0042761">
    <property type="term" value="P:very long-chain fatty acid biosynthetic process"/>
    <property type="evidence" value="ECO:0007669"/>
    <property type="project" value="TreeGrafter"/>
</dbReference>
<keyword evidence="4 12" id="KW-0808">Transferase</keyword>
<evidence type="ECO:0000256" key="7">
    <source>
        <dbReference type="ARBA" id="ARBA00022989"/>
    </source>
</evidence>
<dbReference type="OrthoDB" id="434092at2759"/>
<evidence type="ECO:0000256" key="8">
    <source>
        <dbReference type="ARBA" id="ARBA00023098"/>
    </source>
</evidence>
<evidence type="ECO:0000256" key="12">
    <source>
        <dbReference type="RuleBase" id="RU361115"/>
    </source>
</evidence>